<organism evidence="1 2">
    <name type="scientific">Acinetobacter baumannii (strain 1295743)</name>
    <dbReference type="NCBI Taxonomy" id="1310613"/>
    <lineage>
        <taxon>Bacteria</taxon>
        <taxon>Pseudomonadati</taxon>
        <taxon>Pseudomonadota</taxon>
        <taxon>Gammaproteobacteria</taxon>
        <taxon>Moraxellales</taxon>
        <taxon>Moraxellaceae</taxon>
        <taxon>Acinetobacter</taxon>
        <taxon>Acinetobacter calcoaceticus/baumannii complex</taxon>
    </lineage>
</organism>
<dbReference type="AlphaFoldDB" id="A0A009HMF1"/>
<dbReference type="PATRIC" id="fig|1310613.3.peg.3235"/>
<dbReference type="Proteomes" id="UP000020595">
    <property type="component" value="Unassembled WGS sequence"/>
</dbReference>
<evidence type="ECO:0000313" key="1">
    <source>
        <dbReference type="EMBL" id="EXB04195.1"/>
    </source>
</evidence>
<protein>
    <submittedName>
        <fullName evidence="1">Uncharacterized protein</fullName>
    </submittedName>
</protein>
<evidence type="ECO:0000313" key="2">
    <source>
        <dbReference type="Proteomes" id="UP000020595"/>
    </source>
</evidence>
<proteinExistence type="predicted"/>
<accession>A0A009HMF1</accession>
<comment type="caution">
    <text evidence="1">The sequence shown here is derived from an EMBL/GenBank/DDBJ whole genome shotgun (WGS) entry which is preliminary data.</text>
</comment>
<dbReference type="EMBL" id="JEWH01000057">
    <property type="protein sequence ID" value="EXB04195.1"/>
    <property type="molecule type" value="Genomic_DNA"/>
</dbReference>
<name>A0A009HMF1_ACIB9</name>
<gene>
    <name evidence="1" type="ORF">J512_3365</name>
</gene>
<sequence length="38" mass="4280">MTGCLGLQNHFMLGNFNFFILNDNYIALAGLSVPNKYQ</sequence>
<reference evidence="1 2" key="1">
    <citation type="submission" date="2014-02" db="EMBL/GenBank/DDBJ databases">
        <title>Comparative genomics and transcriptomics to identify genetic mechanisms underlying the emergence of carbapenem resistant Acinetobacter baumannii (CRAb).</title>
        <authorList>
            <person name="Harris A.D."/>
            <person name="Johnson K.J."/>
            <person name="George J."/>
            <person name="Shefchek K."/>
            <person name="Daugherty S.C."/>
            <person name="Parankush S."/>
            <person name="Sadzewicz L."/>
            <person name="Tallon L."/>
            <person name="Sengamalay N."/>
            <person name="Hazen T.H."/>
            <person name="Rasko D.A."/>
        </authorList>
    </citation>
    <scope>NUCLEOTIDE SEQUENCE [LARGE SCALE GENOMIC DNA]</scope>
    <source>
        <strain evidence="1 2">1295743</strain>
    </source>
</reference>